<feature type="region of interest" description="Disordered" evidence="1">
    <location>
        <begin position="1"/>
        <end position="80"/>
    </location>
</feature>
<dbReference type="Proteomes" id="UP001187192">
    <property type="component" value="Unassembled WGS sequence"/>
</dbReference>
<comment type="caution">
    <text evidence="2">The sequence shown here is derived from an EMBL/GenBank/DDBJ whole genome shotgun (WGS) entry which is preliminary data.</text>
</comment>
<sequence length="140" mass="16022">MGSDKRRYDITMSRRTRRPLKVRDKNENSPSECPLRGAAQEGEESNDRKSLRQLFDGDGKTKAVSGGDEGGKERSSLRQHFTEGEKQLQLVGVQQKEDLNGLKLKTMVNRYAKVLNYLMKKNRDPSLRNSKKKPTPKLIF</sequence>
<feature type="compositionally biased region" description="Basic and acidic residues" evidence="1">
    <location>
        <begin position="69"/>
        <end position="80"/>
    </location>
</feature>
<feature type="compositionally biased region" description="Basic and acidic residues" evidence="1">
    <location>
        <begin position="45"/>
        <end position="61"/>
    </location>
</feature>
<dbReference type="EMBL" id="BTGU01000169">
    <property type="protein sequence ID" value="GMN64136.1"/>
    <property type="molecule type" value="Genomic_DNA"/>
</dbReference>
<organism evidence="2 3">
    <name type="scientific">Ficus carica</name>
    <name type="common">Common fig</name>
    <dbReference type="NCBI Taxonomy" id="3494"/>
    <lineage>
        <taxon>Eukaryota</taxon>
        <taxon>Viridiplantae</taxon>
        <taxon>Streptophyta</taxon>
        <taxon>Embryophyta</taxon>
        <taxon>Tracheophyta</taxon>
        <taxon>Spermatophyta</taxon>
        <taxon>Magnoliopsida</taxon>
        <taxon>eudicotyledons</taxon>
        <taxon>Gunneridae</taxon>
        <taxon>Pentapetalae</taxon>
        <taxon>rosids</taxon>
        <taxon>fabids</taxon>
        <taxon>Rosales</taxon>
        <taxon>Moraceae</taxon>
        <taxon>Ficeae</taxon>
        <taxon>Ficus</taxon>
    </lineage>
</organism>
<proteinExistence type="predicted"/>
<feature type="compositionally biased region" description="Basic residues" evidence="1">
    <location>
        <begin position="129"/>
        <end position="140"/>
    </location>
</feature>
<evidence type="ECO:0000256" key="1">
    <source>
        <dbReference type="SAM" id="MobiDB-lite"/>
    </source>
</evidence>
<evidence type="ECO:0000313" key="2">
    <source>
        <dbReference type="EMBL" id="GMN64136.1"/>
    </source>
</evidence>
<accession>A0AA88DYJ2</accession>
<name>A0AA88DYJ2_FICCA</name>
<gene>
    <name evidence="2" type="ORF">TIFTF001_033223</name>
</gene>
<protein>
    <submittedName>
        <fullName evidence="2">Uncharacterized protein</fullName>
    </submittedName>
</protein>
<reference evidence="2" key="1">
    <citation type="submission" date="2023-07" db="EMBL/GenBank/DDBJ databases">
        <title>draft genome sequence of fig (Ficus carica).</title>
        <authorList>
            <person name="Takahashi T."/>
            <person name="Nishimura K."/>
        </authorList>
    </citation>
    <scope>NUCLEOTIDE SEQUENCE</scope>
</reference>
<feature type="region of interest" description="Disordered" evidence="1">
    <location>
        <begin position="120"/>
        <end position="140"/>
    </location>
</feature>
<evidence type="ECO:0000313" key="3">
    <source>
        <dbReference type="Proteomes" id="UP001187192"/>
    </source>
</evidence>
<keyword evidence="3" id="KW-1185">Reference proteome</keyword>
<dbReference type="AlphaFoldDB" id="A0AA88DYJ2"/>